<accession>A0ABD1INF3</accession>
<keyword evidence="1" id="KW-0863">Zinc-finger</keyword>
<sequence>MAEGYENLTRRHAVKIASTASVEVCSLAAGEVVGHENIMSASRMNNAIVLFLKSTELANMLTENGVVINGVFTSVVPLSTPSKKVILSNVPPFISDDVLGQSLSRYGKLVSTIKKIPIASKSPLLKHIVSFRRFVFMILKDNKDELDLTMTVNVDGFNYVIYATTSVMRCFGCGQTGHLVRACPEKKDEADKNGNQENESTGVVTEGGVPEVNENSETEGGTAAHVSGPVSEAPDTLSLQEQNAAHGTASQNCQGSNDDATNGEEASTFMEEIEASVLEKGDKEFKVPSKKGKRKRRKQSGKGEQGLIDLSGNESESDLSDCSVTCSLRLSGYRTRNYRVEDIKTFLKDTKHSRQVRVDEYFPDIEQFINKARTFMRNGSFTDQEGYRLRKILTKLNVLLNVKDD</sequence>
<evidence type="ECO:0000256" key="2">
    <source>
        <dbReference type="SAM" id="MobiDB-lite"/>
    </source>
</evidence>
<dbReference type="InterPro" id="IPR001878">
    <property type="entry name" value="Znf_CCHC"/>
</dbReference>
<dbReference type="EMBL" id="JBHFQA010000524">
    <property type="protein sequence ID" value="KAL2076332.1"/>
    <property type="molecule type" value="Genomic_DNA"/>
</dbReference>
<feature type="compositionally biased region" description="Basic residues" evidence="2">
    <location>
        <begin position="288"/>
        <end position="300"/>
    </location>
</feature>
<evidence type="ECO:0000313" key="5">
    <source>
        <dbReference type="Proteomes" id="UP001591681"/>
    </source>
</evidence>
<feature type="region of interest" description="Disordered" evidence="2">
    <location>
        <begin position="187"/>
        <end position="264"/>
    </location>
</feature>
<dbReference type="SMART" id="SM00343">
    <property type="entry name" value="ZnF_C2HC"/>
    <property type="match status" value="1"/>
</dbReference>
<feature type="compositionally biased region" description="Low complexity" evidence="2">
    <location>
        <begin position="197"/>
        <end position="215"/>
    </location>
</feature>
<organism evidence="4 5">
    <name type="scientific">Coilia grayii</name>
    <name type="common">Gray's grenadier anchovy</name>
    <dbReference type="NCBI Taxonomy" id="363190"/>
    <lineage>
        <taxon>Eukaryota</taxon>
        <taxon>Metazoa</taxon>
        <taxon>Chordata</taxon>
        <taxon>Craniata</taxon>
        <taxon>Vertebrata</taxon>
        <taxon>Euteleostomi</taxon>
        <taxon>Actinopterygii</taxon>
        <taxon>Neopterygii</taxon>
        <taxon>Teleostei</taxon>
        <taxon>Clupei</taxon>
        <taxon>Clupeiformes</taxon>
        <taxon>Clupeoidei</taxon>
        <taxon>Engraulidae</taxon>
        <taxon>Coilinae</taxon>
        <taxon>Coilia</taxon>
    </lineage>
</organism>
<dbReference type="AlphaFoldDB" id="A0ABD1INF3"/>
<keyword evidence="1" id="KW-0862">Zinc</keyword>
<reference evidence="4 5" key="1">
    <citation type="submission" date="2024-09" db="EMBL/GenBank/DDBJ databases">
        <title>A chromosome-level genome assembly of Gray's grenadier anchovy, Coilia grayii.</title>
        <authorList>
            <person name="Fu Z."/>
        </authorList>
    </citation>
    <scope>NUCLEOTIDE SEQUENCE [LARGE SCALE GENOMIC DNA]</scope>
    <source>
        <strain evidence="4">G4</strain>
        <tissue evidence="4">Muscle</tissue>
    </source>
</reference>
<name>A0ABD1INF3_9TELE</name>
<dbReference type="GO" id="GO:0008270">
    <property type="term" value="F:zinc ion binding"/>
    <property type="evidence" value="ECO:0007669"/>
    <property type="project" value="UniProtKB-KW"/>
</dbReference>
<dbReference type="Gene3D" id="4.10.60.10">
    <property type="entry name" value="Zinc finger, CCHC-type"/>
    <property type="match status" value="1"/>
</dbReference>
<evidence type="ECO:0000313" key="4">
    <source>
        <dbReference type="EMBL" id="KAL2076332.1"/>
    </source>
</evidence>
<dbReference type="Proteomes" id="UP001591681">
    <property type="component" value="Unassembled WGS sequence"/>
</dbReference>
<feature type="compositionally biased region" description="Polar residues" evidence="2">
    <location>
        <begin position="237"/>
        <end position="260"/>
    </location>
</feature>
<protein>
    <recommendedName>
        <fullName evidence="3">CCHC-type domain-containing protein</fullName>
    </recommendedName>
</protein>
<dbReference type="PROSITE" id="PS50158">
    <property type="entry name" value="ZF_CCHC"/>
    <property type="match status" value="1"/>
</dbReference>
<keyword evidence="1" id="KW-0479">Metal-binding</keyword>
<dbReference type="InterPro" id="IPR036875">
    <property type="entry name" value="Znf_CCHC_sf"/>
</dbReference>
<dbReference type="SUPFAM" id="SSF57756">
    <property type="entry name" value="Retrovirus zinc finger-like domains"/>
    <property type="match status" value="1"/>
</dbReference>
<evidence type="ECO:0000259" key="3">
    <source>
        <dbReference type="PROSITE" id="PS50158"/>
    </source>
</evidence>
<proteinExistence type="predicted"/>
<keyword evidence="5" id="KW-1185">Reference proteome</keyword>
<evidence type="ECO:0000256" key="1">
    <source>
        <dbReference type="PROSITE-ProRule" id="PRU00047"/>
    </source>
</evidence>
<feature type="region of interest" description="Disordered" evidence="2">
    <location>
        <begin position="280"/>
        <end position="315"/>
    </location>
</feature>
<feature type="domain" description="CCHC-type" evidence="3">
    <location>
        <begin position="169"/>
        <end position="185"/>
    </location>
</feature>
<gene>
    <name evidence="4" type="ORF">ACEWY4_028084</name>
</gene>
<comment type="caution">
    <text evidence="4">The sequence shown here is derived from an EMBL/GenBank/DDBJ whole genome shotgun (WGS) entry which is preliminary data.</text>
</comment>